<evidence type="ECO:0000313" key="1">
    <source>
        <dbReference type="EMBL" id="THC88981.1"/>
    </source>
</evidence>
<reference evidence="1 2" key="1">
    <citation type="submission" date="2019-03" db="EMBL/GenBank/DDBJ databases">
        <title>The genome sequence of a newly discovered highly antifungal drug resistant Aspergillus species, Aspergillus tanneri NIH 1004.</title>
        <authorList>
            <person name="Mounaud S."/>
            <person name="Singh I."/>
            <person name="Joardar V."/>
            <person name="Pakala S."/>
            <person name="Pakala S."/>
            <person name="Venepally P."/>
            <person name="Hoover J."/>
            <person name="Nierman W."/>
            <person name="Chung J."/>
            <person name="Losada L."/>
        </authorList>
    </citation>
    <scope>NUCLEOTIDE SEQUENCE [LARGE SCALE GENOMIC DNA]</scope>
    <source>
        <strain evidence="1 2">NIH1004</strain>
    </source>
</reference>
<comment type="caution">
    <text evidence="1">The sequence shown here is derived from an EMBL/GenBank/DDBJ whole genome shotgun (WGS) entry which is preliminary data.</text>
</comment>
<name>A0A4S3J7T4_9EURO</name>
<organism evidence="1 2">
    <name type="scientific">Aspergillus tanneri</name>
    <dbReference type="NCBI Taxonomy" id="1220188"/>
    <lineage>
        <taxon>Eukaryota</taxon>
        <taxon>Fungi</taxon>
        <taxon>Dikarya</taxon>
        <taxon>Ascomycota</taxon>
        <taxon>Pezizomycotina</taxon>
        <taxon>Eurotiomycetes</taxon>
        <taxon>Eurotiomycetidae</taxon>
        <taxon>Eurotiales</taxon>
        <taxon>Aspergillaceae</taxon>
        <taxon>Aspergillus</taxon>
        <taxon>Aspergillus subgen. Circumdati</taxon>
    </lineage>
</organism>
<keyword evidence="2" id="KW-1185">Reference proteome</keyword>
<dbReference type="AlphaFoldDB" id="A0A4S3J7T4"/>
<dbReference type="EMBL" id="SOSA01000730">
    <property type="protein sequence ID" value="THC88981.1"/>
    <property type="molecule type" value="Genomic_DNA"/>
</dbReference>
<proteinExistence type="predicted"/>
<protein>
    <submittedName>
        <fullName evidence="1">Uncharacterized protein</fullName>
    </submittedName>
</protein>
<evidence type="ECO:0000313" key="2">
    <source>
        <dbReference type="Proteomes" id="UP000308092"/>
    </source>
</evidence>
<accession>A0A4S3J7T4</accession>
<gene>
    <name evidence="1" type="ORF">EYZ11_011565</name>
</gene>
<dbReference type="Proteomes" id="UP000308092">
    <property type="component" value="Unassembled WGS sequence"/>
</dbReference>
<dbReference type="VEuPathDB" id="FungiDB:EYZ11_011565"/>
<sequence>MTAKSLGHYGLDLAKYESKLGYCNRQ</sequence>